<evidence type="ECO:0000313" key="5">
    <source>
        <dbReference type="EMBL" id="KAG7562671.1"/>
    </source>
</evidence>
<dbReference type="PROSITE" id="PS50005">
    <property type="entry name" value="TPR"/>
    <property type="match status" value="5"/>
</dbReference>
<dbReference type="InterPro" id="IPR019734">
    <property type="entry name" value="TPR_rpt"/>
</dbReference>
<dbReference type="SUPFAM" id="SSF48452">
    <property type="entry name" value="TPR-like"/>
    <property type="match status" value="1"/>
</dbReference>
<evidence type="ECO:0000256" key="2">
    <source>
        <dbReference type="ARBA" id="ARBA00038210"/>
    </source>
</evidence>
<evidence type="ECO:0000256" key="1">
    <source>
        <dbReference type="ARBA" id="ARBA00022803"/>
    </source>
</evidence>
<proteinExistence type="inferred from homology"/>
<accession>A0A8K0JP11</accession>
<dbReference type="Gene3D" id="1.25.40.10">
    <property type="entry name" value="Tetratricopeptide repeat domain"/>
    <property type="match status" value="4"/>
</dbReference>
<keyword evidence="6" id="KW-1185">Reference proteome</keyword>
<dbReference type="InterPro" id="IPR011990">
    <property type="entry name" value="TPR-like_helical_dom_sf"/>
</dbReference>
<dbReference type="PANTHER" id="PTHR12558:SF13">
    <property type="entry name" value="CELL DIVISION CYCLE PROTEIN 27 HOMOLOG"/>
    <property type="match status" value="1"/>
</dbReference>
<dbReference type="GO" id="GO:0007091">
    <property type="term" value="P:metaphase/anaphase transition of mitotic cell cycle"/>
    <property type="evidence" value="ECO:0007669"/>
    <property type="project" value="TreeGrafter"/>
</dbReference>
<protein>
    <recommendedName>
        <fullName evidence="7">TPR-like protein</fullName>
    </recommendedName>
</protein>
<dbReference type="EMBL" id="JABELV010000028">
    <property type="protein sequence ID" value="KAG7562671.1"/>
    <property type="molecule type" value="Genomic_DNA"/>
</dbReference>
<evidence type="ECO:0000256" key="4">
    <source>
        <dbReference type="SAM" id="MobiDB-lite"/>
    </source>
</evidence>
<evidence type="ECO:0008006" key="7">
    <source>
        <dbReference type="Google" id="ProtNLM"/>
    </source>
</evidence>
<dbReference type="GO" id="GO:0005737">
    <property type="term" value="C:cytoplasm"/>
    <property type="evidence" value="ECO:0007669"/>
    <property type="project" value="TreeGrafter"/>
</dbReference>
<name>A0A8K0JP11_9TREE</name>
<dbReference type="GO" id="GO:0031145">
    <property type="term" value="P:anaphase-promoting complex-dependent catabolic process"/>
    <property type="evidence" value="ECO:0007669"/>
    <property type="project" value="TreeGrafter"/>
</dbReference>
<comment type="caution">
    <text evidence="5">The sequence shown here is derived from an EMBL/GenBank/DDBJ whole genome shotgun (WGS) entry which is preliminary data.</text>
</comment>
<comment type="similarity">
    <text evidence="2">Belongs to the APC3/CDC27 family.</text>
</comment>
<organism evidence="5 6">
    <name type="scientific">Filobasidium floriforme</name>
    <dbReference type="NCBI Taxonomy" id="5210"/>
    <lineage>
        <taxon>Eukaryota</taxon>
        <taxon>Fungi</taxon>
        <taxon>Dikarya</taxon>
        <taxon>Basidiomycota</taxon>
        <taxon>Agaricomycotina</taxon>
        <taxon>Tremellomycetes</taxon>
        <taxon>Filobasidiales</taxon>
        <taxon>Filobasidiaceae</taxon>
        <taxon>Filobasidium</taxon>
    </lineage>
</organism>
<evidence type="ECO:0000256" key="3">
    <source>
        <dbReference type="PROSITE-ProRule" id="PRU00339"/>
    </source>
</evidence>
<feature type="region of interest" description="Disordered" evidence="4">
    <location>
        <begin position="315"/>
        <end position="368"/>
    </location>
</feature>
<evidence type="ECO:0000313" key="6">
    <source>
        <dbReference type="Proteomes" id="UP000812966"/>
    </source>
</evidence>
<feature type="repeat" description="TPR" evidence="3">
    <location>
        <begin position="275"/>
        <end position="308"/>
    </location>
</feature>
<dbReference type="PANTHER" id="PTHR12558">
    <property type="entry name" value="CELL DIVISION CYCLE 16,23,27"/>
    <property type="match status" value="1"/>
</dbReference>
<dbReference type="Pfam" id="PF13432">
    <property type="entry name" value="TPR_16"/>
    <property type="match status" value="1"/>
</dbReference>
<sequence>MCLVRRCAAAYFELSRYSCKKAMDLIDTLPRKVQVGSWSLCLYGRCFYELAEYGVARNAFARLRSIEPYRLRDMEWFSTVLWHLDERAELSQLAQDLMTLDRSAPQTWIATGNSYALQGEHDQAIRCFKRASLVDPGMAYTYTLTAYEALEMEEYDRAIAYYQSALRADVRHYHAWFGLGRVYQKTGRLKLAEYHFRRALSINPSNVVLYCCVGTVMERRGALEGALGVFERSLEIDEENKMARFRKARVLMGLQRYEESLPILIDLARTSSNEASVLFLLGKLYRILGYSREATEVFTQARDLNPRLAKAIAAMRRRGGGADESDEDDDGRDDEYEYDEEEDERAGGSMRVRSDVRGSGSVNGVMLD</sequence>
<dbReference type="GO" id="GO:0051301">
    <property type="term" value="P:cell division"/>
    <property type="evidence" value="ECO:0007669"/>
    <property type="project" value="TreeGrafter"/>
</dbReference>
<dbReference type="OrthoDB" id="10248520at2759"/>
<dbReference type="PROSITE" id="PS50293">
    <property type="entry name" value="TPR_REGION"/>
    <property type="match status" value="1"/>
</dbReference>
<keyword evidence="1 3" id="KW-0802">TPR repeat</keyword>
<dbReference type="Proteomes" id="UP000812966">
    <property type="component" value="Unassembled WGS sequence"/>
</dbReference>
<feature type="repeat" description="TPR" evidence="3">
    <location>
        <begin position="139"/>
        <end position="172"/>
    </location>
</feature>
<dbReference type="GO" id="GO:0005680">
    <property type="term" value="C:anaphase-promoting complex"/>
    <property type="evidence" value="ECO:0007669"/>
    <property type="project" value="TreeGrafter"/>
</dbReference>
<reference evidence="5" key="1">
    <citation type="submission" date="2020-04" db="EMBL/GenBank/DDBJ databases">
        <title>Analysis of mating type loci in Filobasidium floriforme.</title>
        <authorList>
            <person name="Nowrousian M."/>
        </authorList>
    </citation>
    <scope>NUCLEOTIDE SEQUENCE</scope>
    <source>
        <strain evidence="5">CBS 6242</strain>
    </source>
</reference>
<dbReference type="SMART" id="SM00028">
    <property type="entry name" value="TPR"/>
    <property type="match status" value="5"/>
</dbReference>
<feature type="repeat" description="TPR" evidence="3">
    <location>
        <begin position="105"/>
        <end position="138"/>
    </location>
</feature>
<feature type="compositionally biased region" description="Acidic residues" evidence="4">
    <location>
        <begin position="323"/>
        <end position="344"/>
    </location>
</feature>
<dbReference type="GO" id="GO:0016567">
    <property type="term" value="P:protein ubiquitination"/>
    <property type="evidence" value="ECO:0007669"/>
    <property type="project" value="TreeGrafter"/>
</dbReference>
<feature type="repeat" description="TPR" evidence="3">
    <location>
        <begin position="173"/>
        <end position="206"/>
    </location>
</feature>
<dbReference type="AlphaFoldDB" id="A0A8K0JP11"/>
<gene>
    <name evidence="5" type="ORF">FFLO_01938</name>
</gene>
<feature type="repeat" description="TPR" evidence="3">
    <location>
        <begin position="207"/>
        <end position="240"/>
    </location>
</feature>
<dbReference type="Pfam" id="PF13181">
    <property type="entry name" value="TPR_8"/>
    <property type="match status" value="1"/>
</dbReference>